<comment type="caution">
    <text evidence="1">The sequence shown here is derived from an EMBL/GenBank/DDBJ whole genome shotgun (WGS) entry which is preliminary data.</text>
</comment>
<organism evidence="1 2">
    <name type="scientific">Aquimarina celericrescens</name>
    <dbReference type="NCBI Taxonomy" id="1964542"/>
    <lineage>
        <taxon>Bacteria</taxon>
        <taxon>Pseudomonadati</taxon>
        <taxon>Bacteroidota</taxon>
        <taxon>Flavobacteriia</taxon>
        <taxon>Flavobacteriales</taxon>
        <taxon>Flavobacteriaceae</taxon>
        <taxon>Aquimarina</taxon>
    </lineage>
</organism>
<sequence>MKKLLFAAYNREHLENFVELEKFLQDKFEIYYLDVNDIVKQRIDFTGKKTVKFDVDYPFPESFFLLSSLQKLKFAFKNRKRMANLAKGYDAFVIGSDSLFNRILLNSARRKNKKTFLLLDSIVYDAYKYRYSKDANNKVLRHKFFKQLLNVGPLNEIFPVLIGSTKVNAIFVSGNYSKESVEKYNKNSLVYATGIPRFSKFQILKSDEALKPSDVINIAYFTGAYQWHKNYKSIDAQEKNIAALVKLIEDLRKETGKDVRFIIKIHPRDDAKYYEQYKDRNFIDIIEGGNNLELYKRLDCLLAISCTTMIESLRIVNKVGAMVLYTDQDDIKQNEYLNSGMFLLIKSEEELRAEILDLLSSNDQFDENRLQTVNRFVSESTIDSAKIISEIIETIVFNKT</sequence>
<proteinExistence type="predicted"/>
<evidence type="ECO:0008006" key="3">
    <source>
        <dbReference type="Google" id="ProtNLM"/>
    </source>
</evidence>
<evidence type="ECO:0000313" key="1">
    <source>
        <dbReference type="EMBL" id="MFD2186229.1"/>
    </source>
</evidence>
<dbReference type="Gene3D" id="3.40.50.12580">
    <property type="match status" value="1"/>
</dbReference>
<dbReference type="Proteomes" id="UP001597344">
    <property type="component" value="Unassembled WGS sequence"/>
</dbReference>
<accession>A0ABW5AWH1</accession>
<dbReference type="EMBL" id="JBHUHY010000003">
    <property type="protein sequence ID" value="MFD2186229.1"/>
    <property type="molecule type" value="Genomic_DNA"/>
</dbReference>
<keyword evidence="2" id="KW-1185">Reference proteome</keyword>
<protein>
    <recommendedName>
        <fullName evidence="3">CDP-glycerol--glycerophosphate glycerophosphotransferase</fullName>
    </recommendedName>
</protein>
<dbReference type="InterPro" id="IPR043148">
    <property type="entry name" value="TagF_C"/>
</dbReference>
<dbReference type="RefSeq" id="WP_378319208.1">
    <property type="nucleotide sequence ID" value="NZ_JBHUHY010000003.1"/>
</dbReference>
<name>A0ABW5AWH1_9FLAO</name>
<gene>
    <name evidence="1" type="ORF">ACFSJT_05455</name>
</gene>
<reference evidence="2" key="1">
    <citation type="journal article" date="2019" name="Int. J. Syst. Evol. Microbiol.">
        <title>The Global Catalogue of Microorganisms (GCM) 10K type strain sequencing project: providing services to taxonomists for standard genome sequencing and annotation.</title>
        <authorList>
            <consortium name="The Broad Institute Genomics Platform"/>
            <consortium name="The Broad Institute Genome Sequencing Center for Infectious Disease"/>
            <person name="Wu L."/>
            <person name="Ma J."/>
        </authorList>
    </citation>
    <scope>NUCLEOTIDE SEQUENCE [LARGE SCALE GENOMIC DNA]</scope>
    <source>
        <strain evidence="2">DT92</strain>
    </source>
</reference>
<evidence type="ECO:0000313" key="2">
    <source>
        <dbReference type="Proteomes" id="UP001597344"/>
    </source>
</evidence>